<comment type="caution">
    <text evidence="4">The sequence shown here is derived from an EMBL/GenBank/DDBJ whole genome shotgun (WGS) entry which is preliminary data.</text>
</comment>
<reference evidence="4" key="1">
    <citation type="submission" date="2021-07" db="EMBL/GenBank/DDBJ databases">
        <authorList>
            <person name="Branca A.L. A."/>
        </authorList>
    </citation>
    <scope>NUCLEOTIDE SEQUENCE</scope>
</reference>
<dbReference type="Pfam" id="PF00106">
    <property type="entry name" value="adh_short"/>
    <property type="match status" value="2"/>
</dbReference>
<evidence type="ECO:0000259" key="3">
    <source>
        <dbReference type="SMART" id="SM00822"/>
    </source>
</evidence>
<dbReference type="SMART" id="SM00822">
    <property type="entry name" value="PKS_KR"/>
    <property type="match status" value="1"/>
</dbReference>
<comment type="similarity">
    <text evidence="1">Belongs to the short-chain dehydrogenases/reductases (SDR) family.</text>
</comment>
<feature type="domain" description="Ketoreductase" evidence="3">
    <location>
        <begin position="14"/>
        <end position="232"/>
    </location>
</feature>
<keyword evidence="2" id="KW-0560">Oxidoreductase</keyword>
<dbReference type="AlphaFoldDB" id="A0A9W4KF31"/>
<dbReference type="GO" id="GO:0016491">
    <property type="term" value="F:oxidoreductase activity"/>
    <property type="evidence" value="ECO:0007669"/>
    <property type="project" value="UniProtKB-KW"/>
</dbReference>
<dbReference type="EMBL" id="CAJVRC010000863">
    <property type="protein sequence ID" value="CAG8898670.1"/>
    <property type="molecule type" value="Genomic_DNA"/>
</dbReference>
<evidence type="ECO:0000256" key="2">
    <source>
        <dbReference type="ARBA" id="ARBA00023002"/>
    </source>
</evidence>
<dbReference type="Proteomes" id="UP001154252">
    <property type="component" value="Unassembled WGS sequence"/>
</dbReference>
<dbReference type="PANTHER" id="PTHR43180:SF33">
    <property type="entry name" value="15-HYDROXYPROSTAGLANDIN DEHYDROGENASE [NAD(+)]-LIKE"/>
    <property type="match status" value="1"/>
</dbReference>
<evidence type="ECO:0000313" key="4">
    <source>
        <dbReference type="EMBL" id="CAG8898670.1"/>
    </source>
</evidence>
<accession>A0A9W4KF31</accession>
<dbReference type="InterPro" id="IPR036291">
    <property type="entry name" value="NAD(P)-bd_dom_sf"/>
</dbReference>
<dbReference type="PRINTS" id="PR00081">
    <property type="entry name" value="GDHRDH"/>
</dbReference>
<dbReference type="InterPro" id="IPR002347">
    <property type="entry name" value="SDR_fam"/>
</dbReference>
<evidence type="ECO:0000313" key="5">
    <source>
        <dbReference type="Proteomes" id="UP001154252"/>
    </source>
</evidence>
<dbReference type="InterPro" id="IPR057326">
    <property type="entry name" value="KR_dom"/>
</dbReference>
<dbReference type="PANTHER" id="PTHR43180">
    <property type="entry name" value="3-OXOACYL-(ACYL-CARRIER-PROTEIN) REDUCTASE (AFU_ORTHOLOGUE AFUA_6G11210)"/>
    <property type="match status" value="1"/>
</dbReference>
<dbReference type="SUPFAM" id="SSF51735">
    <property type="entry name" value="NAD(P)-binding Rossmann-fold domains"/>
    <property type="match status" value="1"/>
</dbReference>
<organism evidence="4 5">
    <name type="scientific">Penicillium egyptiacum</name>
    <dbReference type="NCBI Taxonomy" id="1303716"/>
    <lineage>
        <taxon>Eukaryota</taxon>
        <taxon>Fungi</taxon>
        <taxon>Dikarya</taxon>
        <taxon>Ascomycota</taxon>
        <taxon>Pezizomycotina</taxon>
        <taxon>Eurotiomycetes</taxon>
        <taxon>Eurotiomycetidae</taxon>
        <taxon>Eurotiales</taxon>
        <taxon>Aspergillaceae</taxon>
        <taxon>Penicillium</taxon>
    </lineage>
</organism>
<dbReference type="OrthoDB" id="5371740at2759"/>
<proteinExistence type="inferred from homology"/>
<gene>
    <name evidence="4" type="ORF">PEGY_LOCUS5289</name>
</gene>
<evidence type="ECO:0000256" key="1">
    <source>
        <dbReference type="ARBA" id="ARBA00006484"/>
    </source>
</evidence>
<protein>
    <recommendedName>
        <fullName evidence="3">Ketoreductase domain-containing protein</fullName>
    </recommendedName>
</protein>
<dbReference type="Gene3D" id="3.40.50.720">
    <property type="entry name" value="NAD(P)-binding Rossmann-like Domain"/>
    <property type="match status" value="1"/>
</dbReference>
<sequence>MDFDQRILDRVASRTVLITGGAGGIGAAAAKVFNEHGANVVLADIPAVKDQAQNVLASLPHPRKAAYIPVDILNWKQMNDLFQRTVEAFGDIHIVVANAAIMESTETLSMENMDNEGNLRESEEAFRVIDVNLKGTLNSISPPLSFPPDLASGANYCLPALRLGMHYVMSSSSKNDTKQLPAIILVASTSGYFGDTGVAAYVASKHGVIGLLRASQTAAQKYGIAVKAIAPFFTPTQITTGLTEKWKAAGLETNTPEMVARAIVRSSVDDTKSGACTLISGRFQQELEFTRNNGMPQWLGEDLSQFMKRAFTFLKDIGGFALPKGLPGRNA</sequence>
<keyword evidence="5" id="KW-1185">Reference proteome</keyword>
<name>A0A9W4KF31_9EURO</name>